<feature type="non-terminal residue" evidence="2">
    <location>
        <position position="1"/>
    </location>
</feature>
<evidence type="ECO:0000313" key="3">
    <source>
        <dbReference type="Proteomes" id="UP001374535"/>
    </source>
</evidence>
<keyword evidence="3" id="KW-1185">Reference proteome</keyword>
<feature type="transmembrane region" description="Helical" evidence="1">
    <location>
        <begin position="31"/>
        <end position="49"/>
    </location>
</feature>
<organism evidence="2 3">
    <name type="scientific">Vigna mungo</name>
    <name type="common">Black gram</name>
    <name type="synonym">Phaseolus mungo</name>
    <dbReference type="NCBI Taxonomy" id="3915"/>
    <lineage>
        <taxon>Eukaryota</taxon>
        <taxon>Viridiplantae</taxon>
        <taxon>Streptophyta</taxon>
        <taxon>Embryophyta</taxon>
        <taxon>Tracheophyta</taxon>
        <taxon>Spermatophyta</taxon>
        <taxon>Magnoliopsida</taxon>
        <taxon>eudicotyledons</taxon>
        <taxon>Gunneridae</taxon>
        <taxon>Pentapetalae</taxon>
        <taxon>rosids</taxon>
        <taxon>fabids</taxon>
        <taxon>Fabales</taxon>
        <taxon>Fabaceae</taxon>
        <taxon>Papilionoideae</taxon>
        <taxon>50 kb inversion clade</taxon>
        <taxon>NPAAA clade</taxon>
        <taxon>indigoferoid/millettioid clade</taxon>
        <taxon>Phaseoleae</taxon>
        <taxon>Vigna</taxon>
    </lineage>
</organism>
<evidence type="ECO:0000256" key="1">
    <source>
        <dbReference type="SAM" id="Phobius"/>
    </source>
</evidence>
<protein>
    <submittedName>
        <fullName evidence="2">Uncharacterized protein</fullName>
    </submittedName>
</protein>
<keyword evidence="1" id="KW-1133">Transmembrane helix</keyword>
<proteinExistence type="predicted"/>
<feature type="transmembrane region" description="Helical" evidence="1">
    <location>
        <begin position="7"/>
        <end position="25"/>
    </location>
</feature>
<feature type="transmembrane region" description="Helical" evidence="1">
    <location>
        <begin position="56"/>
        <end position="74"/>
    </location>
</feature>
<dbReference type="Proteomes" id="UP001374535">
    <property type="component" value="Chromosome 3"/>
</dbReference>
<sequence>INHGRRYGLVSSPSLCLVFNSLLWCGHLDDGRVYVFVAFEFLTFCLMVVKRQPNFLGLVNYYICAYGINNLSAFSVVERFLEVCVLFLSFPFIPKFLYFEIGHFQIRDCSDS</sequence>
<name>A0AAQ3S4N5_VIGMU</name>
<keyword evidence="1" id="KW-0472">Membrane</keyword>
<evidence type="ECO:0000313" key="2">
    <source>
        <dbReference type="EMBL" id="WVZ17237.1"/>
    </source>
</evidence>
<dbReference type="AlphaFoldDB" id="A0AAQ3S4N5"/>
<gene>
    <name evidence="2" type="ORF">V8G54_010219</name>
</gene>
<reference evidence="2 3" key="1">
    <citation type="journal article" date="2023" name="Life. Sci Alliance">
        <title>Evolutionary insights into 3D genome organization and epigenetic landscape of Vigna mungo.</title>
        <authorList>
            <person name="Junaid A."/>
            <person name="Singh B."/>
            <person name="Bhatia S."/>
        </authorList>
    </citation>
    <scope>NUCLEOTIDE SEQUENCE [LARGE SCALE GENOMIC DNA]</scope>
    <source>
        <strain evidence="2">Urdbean</strain>
    </source>
</reference>
<dbReference type="EMBL" id="CP144698">
    <property type="protein sequence ID" value="WVZ17237.1"/>
    <property type="molecule type" value="Genomic_DNA"/>
</dbReference>
<keyword evidence="1" id="KW-0812">Transmembrane</keyword>
<accession>A0AAQ3S4N5</accession>